<dbReference type="PANTHER" id="PTHR15977">
    <property type="entry name" value="CILIA- AND FLAGELLA-ASSOCIATED PROTEIN 46"/>
    <property type="match status" value="1"/>
</dbReference>
<comment type="caution">
    <text evidence="2">The sequence shown here is derived from an EMBL/GenBank/DDBJ whole genome shotgun (WGS) entry which is preliminary data.</text>
</comment>
<reference evidence="2" key="1">
    <citation type="submission" date="2017-12" db="EMBL/GenBank/DDBJ databases">
        <title>High-resolution comparative analysis of great ape genomes.</title>
        <authorList>
            <person name="Pollen A."/>
            <person name="Hastie A."/>
            <person name="Hormozdiari F."/>
            <person name="Dougherty M."/>
            <person name="Liu R."/>
            <person name="Chaisson M."/>
            <person name="Hoppe E."/>
            <person name="Hill C."/>
            <person name="Pang A."/>
            <person name="Hillier L."/>
            <person name="Baker C."/>
            <person name="Armstrong J."/>
            <person name="Shendure J."/>
            <person name="Paten B."/>
            <person name="Wilson R."/>
            <person name="Chao H."/>
            <person name="Schneider V."/>
            <person name="Ventura M."/>
            <person name="Kronenberg Z."/>
            <person name="Murali S."/>
            <person name="Gordon D."/>
            <person name="Cantsilieris S."/>
            <person name="Munson K."/>
            <person name="Nelson B."/>
            <person name="Raja A."/>
            <person name="Underwood J."/>
            <person name="Diekhans M."/>
            <person name="Fiddes I."/>
            <person name="Haussler D."/>
            <person name="Eichler E."/>
        </authorList>
    </citation>
    <scope>NUCLEOTIDE SEQUENCE [LARGE SCALE GENOMIC DNA]</scope>
    <source>
        <strain evidence="2">Susie</strain>
    </source>
</reference>
<dbReference type="InterPro" id="IPR057466">
    <property type="entry name" value="CFAP46_TPR"/>
</dbReference>
<dbReference type="InterPro" id="IPR039586">
    <property type="entry name" value="CFAP46"/>
</dbReference>
<evidence type="ECO:0000256" key="1">
    <source>
        <dbReference type="SAM" id="MobiDB-lite"/>
    </source>
</evidence>
<feature type="compositionally biased region" description="Basic and acidic residues" evidence="1">
    <location>
        <begin position="1208"/>
        <end position="1250"/>
    </location>
</feature>
<evidence type="ECO:0000313" key="2">
    <source>
        <dbReference type="EMBL" id="PNJ30088.1"/>
    </source>
</evidence>
<proteinExistence type="predicted"/>
<dbReference type="EMBL" id="NDHI03003511">
    <property type="protein sequence ID" value="PNJ30088.1"/>
    <property type="molecule type" value="Genomic_DNA"/>
</dbReference>
<gene>
    <name evidence="2" type="ORF">CR201_G0036478</name>
</gene>
<feature type="region of interest" description="Disordered" evidence="1">
    <location>
        <begin position="1194"/>
        <end position="1259"/>
    </location>
</feature>
<dbReference type="GO" id="GO:0060294">
    <property type="term" value="P:cilium movement involved in cell motility"/>
    <property type="evidence" value="ECO:0007669"/>
    <property type="project" value="InterPro"/>
</dbReference>
<sequence>MDLVITQELARAESQQDAASLKKAYELIKSANLGKSEFDPSESFSPDLFVLCAEQALKMGQPEVSEDCIQMYFKVKAPITQFLGRAHLCRAQMCAPKSAENLEEFENCVTQYMKAINFAKGEPRKAEQNDLPGDVSVILRKAYRHLGHYNHQRFPSIREEKMLLLFELARFSLTLKCMEISSACLSDLKKMESKDPGKLIEMECLECESEALRLESKMKVYIRAAVESQLDIIQRLDVALQRAVRLGDPRVIHVVCATQWNTCLPLLQHNLRHHLRKPLASVADVLEKVDSLMTLLRCQVHMEMAQIEEDEDRLEPAMEHLWKAARLDSLGLYQDRLQMASTRLRLCTTLYQAPERAEDKAIMAVEQVLPREAKKATPKDSVRKKRALLVNAGLALAPDTFQIVLDSENEAKVSTGKNRGRFTYLCAKARHHIISVDKAAGHLRRLGNENDKERKKHDPYLLPFLSGKKKRGRDGSMQDTWSQPEVVLQKQVCPDLLRKFAEVGFIHAEATVHLLRSEGVELNDRAIPPEDLSQHPAGYVPEPPEVNAEWITYRTWIESLSQYAMNNWLRSAEIGQEIQEAWIVQNAVVYVLNHNHHLILAGRQKELVDALYHLLSIVKATGHNGDPVMLVTLCNTLARGLIISWIPVQAAEKSRKFMRPNAFHSPLDTGATSEIKTAVEVCEFALNLSNGSAPEETVPTSTRQPLIATWVKAKQLLQQQIGPRLGTEEQGTNEDVSSVTRVLVALEMYSCNGLGLMDFTVPSLAQLVKMASECNWSDPLVELQTLTRLTHFAHAARDHETTMSCAHRALEMGIKYLKKFRPEESRLVAEMLCTATAIQGRSIMENLKGRKQLRLVAAKAFTESARFGGIAGSSALVMLAARHYWNAWLPLLSSAVYRKKAKSALKRIISIINKTEARKQEKGKTLLLHQWPTADFQGGGMTEGYFLPGAEDDLALRAALYGLLFHSHADQDDWEGGLKVLDEAVQVLPRTAHRLLIFKHMVIVKAKLGQNFSMEIQKFKAESEDYLARMWHRLALNSPSVSGELACYNSAIQALQKPETEWQKVEYLMEFGQWLHHRHFPLEDVVFHLHWAVEILLAMKPPGDAPEPEPTPDGEYMAVQMPPRSPVSEAEEAVSLEQLRSVRQLEALARVHILLALVLSPGAEGYEDCCLAAYAFFRHIWQVSLMTAGKSVPENRPLAATSSHPLLPKKEKENERSKEKEKERSKEKENERSKEKDKEKGKEEKVKESKQSQSPAPIKQLEDLPTSIEEWASYSCPEEVLSVLKQDRSDSTVNPSSIQKPTYSLYFLDHLVKALQKMCLHELTVPVLQLGVLISDSVVGSKGLADLYHLRWVQLLFRSVISPKQYKNEQHVKALIL</sequence>
<protein>
    <submittedName>
        <fullName evidence="2">CFAP46 isoform 6</fullName>
    </submittedName>
</protein>
<dbReference type="GO" id="GO:0035082">
    <property type="term" value="P:axoneme assembly"/>
    <property type="evidence" value="ECO:0007669"/>
    <property type="project" value="InterPro"/>
</dbReference>
<dbReference type="PANTHER" id="PTHR15977:SF15">
    <property type="entry name" value="CILIA- AND FLAGELLA-ASSOCIATED PROTEIN 46"/>
    <property type="match status" value="1"/>
</dbReference>
<name>A0A2J8TAR3_PONAB</name>
<organism evidence="2">
    <name type="scientific">Pongo abelii</name>
    <name type="common">Sumatran orangutan</name>
    <name type="synonym">Pongo pygmaeus abelii</name>
    <dbReference type="NCBI Taxonomy" id="9601"/>
    <lineage>
        <taxon>Eukaryota</taxon>
        <taxon>Metazoa</taxon>
        <taxon>Chordata</taxon>
        <taxon>Craniata</taxon>
        <taxon>Vertebrata</taxon>
        <taxon>Euteleostomi</taxon>
        <taxon>Mammalia</taxon>
        <taxon>Eutheria</taxon>
        <taxon>Euarchontoglires</taxon>
        <taxon>Primates</taxon>
        <taxon>Haplorrhini</taxon>
        <taxon>Catarrhini</taxon>
        <taxon>Hominidae</taxon>
        <taxon>Pongo</taxon>
    </lineage>
</organism>
<dbReference type="Pfam" id="PF25439">
    <property type="entry name" value="TPR_CFAP46_N"/>
    <property type="match status" value="1"/>
</dbReference>
<accession>A0A2J8TAR3</accession>